<evidence type="ECO:0000313" key="9">
    <source>
        <dbReference type="Proteomes" id="UP000316184"/>
    </source>
</evidence>
<dbReference type="InterPro" id="IPR013762">
    <property type="entry name" value="Integrase-like_cat_sf"/>
</dbReference>
<dbReference type="Proteomes" id="UP000316184">
    <property type="component" value="Unassembled WGS sequence"/>
</dbReference>
<dbReference type="OrthoDB" id="9805859at2"/>
<protein>
    <submittedName>
        <fullName evidence="8">Site-specific recombinase XerD</fullName>
    </submittedName>
</protein>
<dbReference type="PANTHER" id="PTHR30349">
    <property type="entry name" value="PHAGE INTEGRASE-RELATED"/>
    <property type="match status" value="1"/>
</dbReference>
<dbReference type="GO" id="GO:0015074">
    <property type="term" value="P:DNA integration"/>
    <property type="evidence" value="ECO:0007669"/>
    <property type="project" value="UniProtKB-KW"/>
</dbReference>
<dbReference type="InterPro" id="IPR004107">
    <property type="entry name" value="Integrase_SAM-like_N"/>
</dbReference>
<feature type="domain" description="Core-binding (CB)" evidence="7">
    <location>
        <begin position="72"/>
        <end position="156"/>
    </location>
</feature>
<keyword evidence="2 4" id="KW-0238">DNA-binding</keyword>
<dbReference type="PROSITE" id="PS51900">
    <property type="entry name" value="CB"/>
    <property type="match status" value="1"/>
</dbReference>
<evidence type="ECO:0000256" key="3">
    <source>
        <dbReference type="ARBA" id="ARBA00023172"/>
    </source>
</evidence>
<dbReference type="Pfam" id="PF14659">
    <property type="entry name" value="Phage_int_SAM_3"/>
    <property type="match status" value="1"/>
</dbReference>
<dbReference type="Pfam" id="PF00589">
    <property type="entry name" value="Phage_integrase"/>
    <property type="match status" value="1"/>
</dbReference>
<dbReference type="PROSITE" id="PS51898">
    <property type="entry name" value="TYR_RECOMBINASE"/>
    <property type="match status" value="1"/>
</dbReference>
<organism evidence="8 9">
    <name type="scientific">Saccharopolyspora dendranthemae</name>
    <dbReference type="NCBI Taxonomy" id="1181886"/>
    <lineage>
        <taxon>Bacteria</taxon>
        <taxon>Bacillati</taxon>
        <taxon>Actinomycetota</taxon>
        <taxon>Actinomycetes</taxon>
        <taxon>Pseudonocardiales</taxon>
        <taxon>Pseudonocardiaceae</taxon>
        <taxon>Saccharopolyspora</taxon>
    </lineage>
</organism>
<name>A0A561U4X4_9PSEU</name>
<proteinExistence type="predicted"/>
<dbReference type="SUPFAM" id="SSF56349">
    <property type="entry name" value="DNA breaking-rejoining enzymes"/>
    <property type="match status" value="1"/>
</dbReference>
<dbReference type="AlphaFoldDB" id="A0A561U4X4"/>
<evidence type="ECO:0000259" key="7">
    <source>
        <dbReference type="PROSITE" id="PS51900"/>
    </source>
</evidence>
<keyword evidence="1" id="KW-0229">DNA integration</keyword>
<evidence type="ECO:0000259" key="6">
    <source>
        <dbReference type="PROSITE" id="PS51898"/>
    </source>
</evidence>
<dbReference type="PANTHER" id="PTHR30349:SF91">
    <property type="entry name" value="INTA PROTEIN"/>
    <property type="match status" value="1"/>
</dbReference>
<evidence type="ECO:0000313" key="8">
    <source>
        <dbReference type="EMBL" id="TWF94416.1"/>
    </source>
</evidence>
<dbReference type="RefSeq" id="WP_145740317.1">
    <property type="nucleotide sequence ID" value="NZ_VIWX01000003.1"/>
</dbReference>
<feature type="region of interest" description="Disordered" evidence="5">
    <location>
        <begin position="249"/>
        <end position="278"/>
    </location>
</feature>
<accession>A0A561U4X4</accession>
<evidence type="ECO:0000256" key="5">
    <source>
        <dbReference type="SAM" id="MobiDB-lite"/>
    </source>
</evidence>
<dbReference type="InterPro" id="IPR010998">
    <property type="entry name" value="Integrase_recombinase_N"/>
</dbReference>
<dbReference type="GO" id="GO:0003677">
    <property type="term" value="F:DNA binding"/>
    <property type="evidence" value="ECO:0007669"/>
    <property type="project" value="UniProtKB-UniRule"/>
</dbReference>
<gene>
    <name evidence="8" type="ORF">FHU35_13123</name>
</gene>
<dbReference type="Gene3D" id="1.10.150.130">
    <property type="match status" value="1"/>
</dbReference>
<feature type="region of interest" description="Disordered" evidence="5">
    <location>
        <begin position="1"/>
        <end position="46"/>
    </location>
</feature>
<dbReference type="InterPro" id="IPR044068">
    <property type="entry name" value="CB"/>
</dbReference>
<evidence type="ECO:0000256" key="2">
    <source>
        <dbReference type="ARBA" id="ARBA00023125"/>
    </source>
</evidence>
<dbReference type="InterPro" id="IPR002104">
    <property type="entry name" value="Integrase_catalytic"/>
</dbReference>
<evidence type="ECO:0000256" key="4">
    <source>
        <dbReference type="PROSITE-ProRule" id="PRU01248"/>
    </source>
</evidence>
<dbReference type="GO" id="GO:0006310">
    <property type="term" value="P:DNA recombination"/>
    <property type="evidence" value="ECO:0007669"/>
    <property type="project" value="UniProtKB-KW"/>
</dbReference>
<reference evidence="8 9" key="1">
    <citation type="submission" date="2019-06" db="EMBL/GenBank/DDBJ databases">
        <title>Sequencing the genomes of 1000 actinobacteria strains.</title>
        <authorList>
            <person name="Klenk H.-P."/>
        </authorList>
    </citation>
    <scope>NUCLEOTIDE SEQUENCE [LARGE SCALE GENOMIC DNA]</scope>
    <source>
        <strain evidence="8 9">DSM 46699</strain>
    </source>
</reference>
<keyword evidence="9" id="KW-1185">Reference proteome</keyword>
<sequence>MAKKSRNANGGSSIHKGSDGSWHGWVSVGTKDNGRPDRRHVRGKTKTEVAAKVRKLERERDEGKVRKAGQPWTVAQWLTHWLETIVAPPAITENAWDAYANAVRVHLVPGIGGHRLDKLEPEHLERLYRKMIQAGAKAGNAHQVHRTIRAALNEAKRRKHITENPASIARAPKVDETEVEPYTVEEIKCLLETAQEQRDSARWAIALALGLRQGEVLGLQWSDVDLEAGTLVVRRNRLRPKWKHGCGEKCGRKRAGHCPQRAPGREETAGTKSRAGMRGMGLPDELVQLLKEHRDQQESERYLAADMWEESDYVFTKPKGGPLHPRTDYAHWLRLLERAGVSERRLHDARHTAATVLLLIGVPERTVMGVMGWSNTAMAARYQHVTAAIRRDVAHSVGGLLWKSADGESDSDGKVAEPSRTA</sequence>
<dbReference type="CDD" id="cd01189">
    <property type="entry name" value="INT_ICEBs1_C_like"/>
    <property type="match status" value="1"/>
</dbReference>
<dbReference type="InterPro" id="IPR011010">
    <property type="entry name" value="DNA_brk_join_enz"/>
</dbReference>
<feature type="domain" description="Tyr recombinase" evidence="6">
    <location>
        <begin position="177"/>
        <end position="395"/>
    </location>
</feature>
<keyword evidence="3" id="KW-0233">DNA recombination</keyword>
<evidence type="ECO:0000256" key="1">
    <source>
        <dbReference type="ARBA" id="ARBA00022908"/>
    </source>
</evidence>
<dbReference type="InterPro" id="IPR050090">
    <property type="entry name" value="Tyrosine_recombinase_XerCD"/>
</dbReference>
<dbReference type="Gene3D" id="1.10.443.10">
    <property type="entry name" value="Intergrase catalytic core"/>
    <property type="match status" value="1"/>
</dbReference>
<comment type="caution">
    <text evidence="8">The sequence shown here is derived from an EMBL/GenBank/DDBJ whole genome shotgun (WGS) entry which is preliminary data.</text>
</comment>
<dbReference type="EMBL" id="VIWX01000003">
    <property type="protein sequence ID" value="TWF94416.1"/>
    <property type="molecule type" value="Genomic_DNA"/>
</dbReference>